<dbReference type="EMBL" id="JWZX01000702">
    <property type="protein sequence ID" value="KOO35919.1"/>
    <property type="molecule type" value="Genomic_DNA"/>
</dbReference>
<sequence length="106" mass="11294">MDASVDFLLSRLEMEYRMVVAATRPPAQAEASLLEDEEAQADAEAQGYATIGFDNEDDEEGEVVDAEGYACMGDEAEESDDDAGPPISSAVTSDAKESIRASNLLL</sequence>
<dbReference type="AlphaFoldDB" id="A0A0M0KAT9"/>
<dbReference type="Proteomes" id="UP000037460">
    <property type="component" value="Unassembled WGS sequence"/>
</dbReference>
<reference evidence="3" key="1">
    <citation type="journal article" date="2015" name="PLoS Genet.">
        <title>Genome Sequence and Transcriptome Analyses of Chrysochromulina tobin: Metabolic Tools for Enhanced Algal Fitness in the Prominent Order Prymnesiales (Haptophyceae).</title>
        <authorList>
            <person name="Hovde B.T."/>
            <person name="Deodato C.R."/>
            <person name="Hunsperger H.M."/>
            <person name="Ryken S.A."/>
            <person name="Yost W."/>
            <person name="Jha R.K."/>
            <person name="Patterson J."/>
            <person name="Monnat R.J. Jr."/>
            <person name="Barlow S.B."/>
            <person name="Starkenburg S.R."/>
            <person name="Cattolico R.A."/>
        </authorList>
    </citation>
    <scope>NUCLEOTIDE SEQUENCE</scope>
    <source>
        <strain evidence="3">CCMP291</strain>
    </source>
</reference>
<feature type="compositionally biased region" description="Acidic residues" evidence="1">
    <location>
        <begin position="74"/>
        <end position="83"/>
    </location>
</feature>
<organism evidence="2 3">
    <name type="scientific">Chrysochromulina tobinii</name>
    <dbReference type="NCBI Taxonomy" id="1460289"/>
    <lineage>
        <taxon>Eukaryota</taxon>
        <taxon>Haptista</taxon>
        <taxon>Haptophyta</taxon>
        <taxon>Prymnesiophyceae</taxon>
        <taxon>Prymnesiales</taxon>
        <taxon>Chrysochromulinaceae</taxon>
        <taxon>Chrysochromulina</taxon>
    </lineage>
</organism>
<accession>A0A0M0KAT9</accession>
<proteinExistence type="predicted"/>
<evidence type="ECO:0000313" key="3">
    <source>
        <dbReference type="Proteomes" id="UP000037460"/>
    </source>
</evidence>
<gene>
    <name evidence="2" type="ORF">Ctob_011385</name>
</gene>
<protein>
    <submittedName>
        <fullName evidence="2">Uncharacterized protein</fullName>
    </submittedName>
</protein>
<evidence type="ECO:0000256" key="1">
    <source>
        <dbReference type="SAM" id="MobiDB-lite"/>
    </source>
</evidence>
<keyword evidence="3" id="KW-1185">Reference proteome</keyword>
<name>A0A0M0KAT9_9EUKA</name>
<comment type="caution">
    <text evidence="2">The sequence shown here is derived from an EMBL/GenBank/DDBJ whole genome shotgun (WGS) entry which is preliminary data.</text>
</comment>
<feature type="region of interest" description="Disordered" evidence="1">
    <location>
        <begin position="70"/>
        <end position="106"/>
    </location>
</feature>
<evidence type="ECO:0000313" key="2">
    <source>
        <dbReference type="EMBL" id="KOO35919.1"/>
    </source>
</evidence>